<dbReference type="RefSeq" id="XP_015407085.1">
    <property type="nucleotide sequence ID" value="XM_015551842.1"/>
</dbReference>
<comment type="caution">
    <text evidence="1">The sequence shown here is derived from an EMBL/GenBank/DDBJ whole genome shotgun (WGS) entry which is preliminary data.</text>
</comment>
<organism evidence="1 2">
    <name type="scientific">Aspergillus nomiae NRRL (strain ATCC 15546 / NRRL 13137 / CBS 260.88 / M93)</name>
    <dbReference type="NCBI Taxonomy" id="1509407"/>
    <lineage>
        <taxon>Eukaryota</taxon>
        <taxon>Fungi</taxon>
        <taxon>Dikarya</taxon>
        <taxon>Ascomycota</taxon>
        <taxon>Pezizomycotina</taxon>
        <taxon>Eurotiomycetes</taxon>
        <taxon>Eurotiomycetidae</taxon>
        <taxon>Eurotiales</taxon>
        <taxon>Aspergillaceae</taxon>
        <taxon>Aspergillus</taxon>
        <taxon>Aspergillus subgen. Circumdati</taxon>
    </lineage>
</organism>
<dbReference type="EMBL" id="JNOM01000126">
    <property type="protein sequence ID" value="KNG86162.1"/>
    <property type="molecule type" value="Genomic_DNA"/>
</dbReference>
<keyword evidence="2" id="KW-1185">Reference proteome</keyword>
<dbReference type="Proteomes" id="UP000037505">
    <property type="component" value="Unassembled WGS sequence"/>
</dbReference>
<sequence>MILSDSGPSNTPFPISHTPSHCDKEILKMGKAKRVILRLLEDDMDYLNPREFVDFYCEEFPSDAASNSTRHFIRYQPPNDVSQPNARVHILIDLETRDFAGTLNHEFPHEIYAVRRGADQP</sequence>
<evidence type="ECO:0000313" key="1">
    <source>
        <dbReference type="EMBL" id="KNG86162.1"/>
    </source>
</evidence>
<gene>
    <name evidence="1" type="ORF">ANOM_006586</name>
</gene>
<proteinExistence type="predicted"/>
<accession>A0A0L1J348</accession>
<evidence type="ECO:0000313" key="2">
    <source>
        <dbReference type="Proteomes" id="UP000037505"/>
    </source>
</evidence>
<dbReference type="GeneID" id="26808390"/>
<protein>
    <submittedName>
        <fullName evidence="1">Uncharacterized protein</fullName>
    </submittedName>
</protein>
<dbReference type="AlphaFoldDB" id="A0A0L1J348"/>
<name>A0A0L1J348_ASPN3</name>
<dbReference type="OrthoDB" id="4493540at2759"/>
<reference evidence="1 2" key="1">
    <citation type="submission" date="2014-06" db="EMBL/GenBank/DDBJ databases">
        <title>The Genome of the Aflatoxigenic Filamentous Fungus Aspergillus nomius.</title>
        <authorList>
            <person name="Moore M.G."/>
            <person name="Shannon B.M."/>
            <person name="Brian M.M."/>
        </authorList>
    </citation>
    <scope>NUCLEOTIDE SEQUENCE [LARGE SCALE GENOMIC DNA]</scope>
    <source>
        <strain evidence="1 2">NRRL 13137</strain>
    </source>
</reference>